<dbReference type="KEGG" id="spar:SPRG_00386"/>
<dbReference type="SUPFAM" id="SSF53335">
    <property type="entry name" value="S-adenosyl-L-methionine-dependent methyltransferases"/>
    <property type="match status" value="1"/>
</dbReference>
<dbReference type="GeneID" id="24123030"/>
<evidence type="ECO:0008006" key="3">
    <source>
        <dbReference type="Google" id="ProtNLM"/>
    </source>
</evidence>
<dbReference type="PANTHER" id="PTHR14614:SF109">
    <property type="entry name" value="RIBOSOMAL LYSINE N-METHYLTRANSFERASE 5"/>
    <property type="match status" value="1"/>
</dbReference>
<organism evidence="1 2">
    <name type="scientific">Saprolegnia parasitica (strain CBS 223.65)</name>
    <dbReference type="NCBI Taxonomy" id="695850"/>
    <lineage>
        <taxon>Eukaryota</taxon>
        <taxon>Sar</taxon>
        <taxon>Stramenopiles</taxon>
        <taxon>Oomycota</taxon>
        <taxon>Saprolegniomycetes</taxon>
        <taxon>Saprolegniales</taxon>
        <taxon>Saprolegniaceae</taxon>
        <taxon>Saprolegnia</taxon>
    </lineage>
</organism>
<dbReference type="GO" id="GO:0005829">
    <property type="term" value="C:cytosol"/>
    <property type="evidence" value="ECO:0007669"/>
    <property type="project" value="TreeGrafter"/>
</dbReference>
<proteinExistence type="predicted"/>
<dbReference type="InterPro" id="IPR019410">
    <property type="entry name" value="Methyltransf_16"/>
</dbReference>
<dbReference type="OMA" id="WEGYIFS"/>
<dbReference type="GO" id="GO:0032991">
    <property type="term" value="C:protein-containing complex"/>
    <property type="evidence" value="ECO:0007669"/>
    <property type="project" value="TreeGrafter"/>
</dbReference>
<reference evidence="1 2" key="1">
    <citation type="journal article" date="2013" name="PLoS Genet.">
        <title>Distinctive expansion of potential virulence genes in the genome of the oomycete fish pathogen Saprolegnia parasitica.</title>
        <authorList>
            <person name="Jiang R.H."/>
            <person name="de Bruijn I."/>
            <person name="Haas B.J."/>
            <person name="Belmonte R."/>
            <person name="Lobach L."/>
            <person name="Christie J."/>
            <person name="van den Ackerveken G."/>
            <person name="Bottin A."/>
            <person name="Bulone V."/>
            <person name="Diaz-Moreno S.M."/>
            <person name="Dumas B."/>
            <person name="Fan L."/>
            <person name="Gaulin E."/>
            <person name="Govers F."/>
            <person name="Grenville-Briggs L.J."/>
            <person name="Horner N.R."/>
            <person name="Levin J.Z."/>
            <person name="Mammella M."/>
            <person name="Meijer H.J."/>
            <person name="Morris P."/>
            <person name="Nusbaum C."/>
            <person name="Oome S."/>
            <person name="Phillips A.J."/>
            <person name="van Rooyen D."/>
            <person name="Rzeszutek E."/>
            <person name="Saraiva M."/>
            <person name="Secombes C.J."/>
            <person name="Seidl M.F."/>
            <person name="Snel B."/>
            <person name="Stassen J.H."/>
            <person name="Sykes S."/>
            <person name="Tripathy S."/>
            <person name="van den Berg H."/>
            <person name="Vega-Arreguin J.C."/>
            <person name="Wawra S."/>
            <person name="Young S.K."/>
            <person name="Zeng Q."/>
            <person name="Dieguez-Uribeondo J."/>
            <person name="Russ C."/>
            <person name="Tyler B.M."/>
            <person name="van West P."/>
        </authorList>
    </citation>
    <scope>NUCLEOTIDE SEQUENCE [LARGE SCALE GENOMIC DNA]</scope>
    <source>
        <strain evidence="1 2">CBS 223.65</strain>
    </source>
</reference>
<dbReference type="EMBL" id="KK583189">
    <property type="protein sequence ID" value="KDO35540.1"/>
    <property type="molecule type" value="Genomic_DNA"/>
</dbReference>
<dbReference type="CDD" id="cd02440">
    <property type="entry name" value="AdoMet_MTases"/>
    <property type="match status" value="1"/>
</dbReference>
<dbReference type="AlphaFoldDB" id="A0A067D213"/>
<dbReference type="InterPro" id="IPR029063">
    <property type="entry name" value="SAM-dependent_MTases_sf"/>
</dbReference>
<dbReference type="VEuPathDB" id="FungiDB:SPRG_00386"/>
<sequence length="226" mass="24545">MASNAIVPFSYASPFHATHLDPTRTFHFGDHAIVIEQQWKPDGRGGTNLGFGAHVYEAAILLSFTLPELVQKKRVVELGCGTGLVSLAAAAFGASSVVATDGDPQSVALTHANITKNSAGNIHAKVHLWGQELDDIETCDVLLGADIIACPYEQAFDDLLASLRHFVATPAAIALITYKPRHGSEVKFFHKLKRHFVYETIATDTMFPDFAPLGIQLLRIQRKPTA</sequence>
<accession>A0A067D213</accession>
<evidence type="ECO:0000313" key="2">
    <source>
        <dbReference type="Proteomes" id="UP000030745"/>
    </source>
</evidence>
<name>A0A067D213_SAPPC</name>
<gene>
    <name evidence="1" type="ORF">SPRG_00386</name>
</gene>
<keyword evidence="2" id="KW-1185">Reference proteome</keyword>
<dbReference type="PANTHER" id="PTHR14614">
    <property type="entry name" value="HEPATOCELLULAR CARCINOMA-ASSOCIATED ANTIGEN"/>
    <property type="match status" value="1"/>
</dbReference>
<dbReference type="Gene3D" id="3.40.50.150">
    <property type="entry name" value="Vaccinia Virus protein VP39"/>
    <property type="match status" value="1"/>
</dbReference>
<dbReference type="OrthoDB" id="413520at2759"/>
<protein>
    <recommendedName>
        <fullName evidence="3">Methyltransferase small domain-containing protein</fullName>
    </recommendedName>
</protein>
<evidence type="ECO:0000313" key="1">
    <source>
        <dbReference type="EMBL" id="KDO35540.1"/>
    </source>
</evidence>
<dbReference type="Pfam" id="PF10294">
    <property type="entry name" value="Methyltransf_16"/>
    <property type="match status" value="1"/>
</dbReference>
<dbReference type="Proteomes" id="UP000030745">
    <property type="component" value="Unassembled WGS sequence"/>
</dbReference>
<dbReference type="RefSeq" id="XP_012193875.1">
    <property type="nucleotide sequence ID" value="XM_012338485.1"/>
</dbReference>